<evidence type="ECO:0008006" key="3">
    <source>
        <dbReference type="Google" id="ProtNLM"/>
    </source>
</evidence>
<accession>A0A7C4QQ96</accession>
<feature type="transmembrane region" description="Helical" evidence="1">
    <location>
        <begin position="216"/>
        <end position="234"/>
    </location>
</feature>
<dbReference type="PANTHER" id="PTHR31303">
    <property type="entry name" value="CTP-DEPENDENT DIACYLGLYCEROL KINASE 1"/>
    <property type="match status" value="1"/>
</dbReference>
<sequence length="235" mass="24661">MKQITPSAAQRGVLSAEAESFLVTAARDSAAAVPMGLDGSELRRRLMHISPGFLPFLLWGIPHQDPWGPILVNAVLGLSAALIVSALWRFHAVARPGERDFRPAVLGYALPVLAALSLLRGWEEVGVMTLAVLAFGDGSATLMGLMCGGSPLPWNARKSWIGSLSFVLVGGVTATLVYWGEARPGVGWSLAALIGFTTALTAAVIESLPVRLNDNLRVGTTAAVMGGALTYFLVG</sequence>
<protein>
    <recommendedName>
        <fullName evidence="3">Phosphatidate cytidylyltransferase</fullName>
    </recommendedName>
</protein>
<proteinExistence type="predicted"/>
<keyword evidence="1" id="KW-0472">Membrane</keyword>
<keyword evidence="1" id="KW-0812">Transmembrane</keyword>
<name>A0A7C4QQ96_9PLAN</name>
<dbReference type="GO" id="GO:0004143">
    <property type="term" value="F:ATP-dependent diacylglycerol kinase activity"/>
    <property type="evidence" value="ECO:0007669"/>
    <property type="project" value="InterPro"/>
</dbReference>
<comment type="caution">
    <text evidence="2">The sequence shown here is derived from an EMBL/GenBank/DDBJ whole genome shotgun (WGS) entry which is preliminary data.</text>
</comment>
<evidence type="ECO:0000256" key="1">
    <source>
        <dbReference type="SAM" id="Phobius"/>
    </source>
</evidence>
<organism evidence="2">
    <name type="scientific">Schlesneria paludicola</name>
    <dbReference type="NCBI Taxonomy" id="360056"/>
    <lineage>
        <taxon>Bacteria</taxon>
        <taxon>Pseudomonadati</taxon>
        <taxon>Planctomycetota</taxon>
        <taxon>Planctomycetia</taxon>
        <taxon>Planctomycetales</taxon>
        <taxon>Planctomycetaceae</taxon>
        <taxon>Schlesneria</taxon>
    </lineage>
</organism>
<feature type="transmembrane region" description="Helical" evidence="1">
    <location>
        <begin position="160"/>
        <end position="179"/>
    </location>
</feature>
<dbReference type="InterPro" id="IPR037997">
    <property type="entry name" value="Dgk1-like"/>
</dbReference>
<feature type="transmembrane region" description="Helical" evidence="1">
    <location>
        <begin position="67"/>
        <end position="88"/>
    </location>
</feature>
<keyword evidence="1" id="KW-1133">Transmembrane helix</keyword>
<gene>
    <name evidence="2" type="ORF">ENS64_04400</name>
</gene>
<feature type="transmembrane region" description="Helical" evidence="1">
    <location>
        <begin position="185"/>
        <end position="204"/>
    </location>
</feature>
<dbReference type="GO" id="GO:0006654">
    <property type="term" value="P:phosphatidic acid biosynthetic process"/>
    <property type="evidence" value="ECO:0007669"/>
    <property type="project" value="TreeGrafter"/>
</dbReference>
<dbReference type="EMBL" id="DSVQ01000009">
    <property type="protein sequence ID" value="HGT38489.1"/>
    <property type="molecule type" value="Genomic_DNA"/>
</dbReference>
<feature type="transmembrane region" description="Helical" evidence="1">
    <location>
        <begin position="100"/>
        <end position="119"/>
    </location>
</feature>
<reference evidence="2" key="1">
    <citation type="journal article" date="2020" name="mSystems">
        <title>Genome- and Community-Level Interaction Insights into Carbon Utilization and Element Cycling Functions of Hydrothermarchaeota in Hydrothermal Sediment.</title>
        <authorList>
            <person name="Zhou Z."/>
            <person name="Liu Y."/>
            <person name="Xu W."/>
            <person name="Pan J."/>
            <person name="Luo Z.H."/>
            <person name="Li M."/>
        </authorList>
    </citation>
    <scope>NUCLEOTIDE SEQUENCE [LARGE SCALE GENOMIC DNA]</scope>
    <source>
        <strain evidence="2">SpSt-508</strain>
    </source>
</reference>
<feature type="transmembrane region" description="Helical" evidence="1">
    <location>
        <begin position="125"/>
        <end position="148"/>
    </location>
</feature>
<dbReference type="PANTHER" id="PTHR31303:SF1">
    <property type="entry name" value="CTP-DEPENDENT DIACYLGLYCEROL KINASE 1"/>
    <property type="match status" value="1"/>
</dbReference>
<evidence type="ECO:0000313" key="2">
    <source>
        <dbReference type="EMBL" id="HGT38489.1"/>
    </source>
</evidence>
<dbReference type="AlphaFoldDB" id="A0A7C4QQ96"/>